<keyword evidence="3" id="KW-1185">Reference proteome</keyword>
<evidence type="ECO:0000313" key="2">
    <source>
        <dbReference type="EMBL" id="CZT23874.1"/>
    </source>
</evidence>
<evidence type="ECO:0000313" key="3">
    <source>
        <dbReference type="Proteomes" id="UP000225277"/>
    </source>
</evidence>
<dbReference type="GeneID" id="35604657"/>
<accession>A0A2D3VMB6</accession>
<protein>
    <submittedName>
        <fullName evidence="2">Uncharacterized protein</fullName>
    </submittedName>
</protein>
<dbReference type="AlphaFoldDB" id="A0A2D3VMB6"/>
<dbReference type="OrthoDB" id="10469252at2759"/>
<dbReference type="EMBL" id="FJUY01000018">
    <property type="protein sequence ID" value="CZT23874.1"/>
    <property type="molecule type" value="Genomic_DNA"/>
</dbReference>
<organism evidence="2 3">
    <name type="scientific">Ramularia collo-cygni</name>
    <dbReference type="NCBI Taxonomy" id="112498"/>
    <lineage>
        <taxon>Eukaryota</taxon>
        <taxon>Fungi</taxon>
        <taxon>Dikarya</taxon>
        <taxon>Ascomycota</taxon>
        <taxon>Pezizomycotina</taxon>
        <taxon>Dothideomycetes</taxon>
        <taxon>Dothideomycetidae</taxon>
        <taxon>Mycosphaerellales</taxon>
        <taxon>Mycosphaerellaceae</taxon>
        <taxon>Ramularia</taxon>
    </lineage>
</organism>
<proteinExistence type="predicted"/>
<dbReference type="RefSeq" id="XP_023630598.1">
    <property type="nucleotide sequence ID" value="XM_023774830.1"/>
</dbReference>
<feature type="compositionally biased region" description="Polar residues" evidence="1">
    <location>
        <begin position="365"/>
        <end position="375"/>
    </location>
</feature>
<gene>
    <name evidence="2" type="ORF">RCC_09589</name>
</gene>
<reference evidence="2 3" key="1">
    <citation type="submission" date="2016-03" db="EMBL/GenBank/DDBJ databases">
        <authorList>
            <person name="Ploux O."/>
        </authorList>
    </citation>
    <scope>NUCLEOTIDE SEQUENCE [LARGE SCALE GENOMIC DNA]</scope>
    <source>
        <strain evidence="2 3">URUG2</strain>
    </source>
</reference>
<feature type="region of interest" description="Disordered" evidence="1">
    <location>
        <begin position="353"/>
        <end position="388"/>
    </location>
</feature>
<name>A0A2D3VMB6_9PEZI</name>
<sequence>MTLATSGSKHHSLSCCGSNLPSFISSARGEIVMAAPVPRCDDSNAMTAIGFMPLPCSDTWNPPAGEVAGVRWSQKQCTKCARLPTPQQHVVCGFCYEFGRRLMDDWYQAIVTMSPLGQRSGAPMRMPGPGVSARSRMITPAWPAIPAAGANRFREFWTRLCVPCERLEQDNFERLISNHNANVATPLYAPPPDTLGMWDWPWNTCTCLKEFGWSDQIRQPPDTNDPPAVVRDPAQPAIRITSGPPVMGDEKEFLCIDHGHLQAKFGDRRAQRNLNDKWLRETSRSASGKLCIASARTKARRDRPASSSHRACRCGGDADTKPYDAEVLLCMACEGLWCLVRKGTPGSKYQNMQTRATRRNAPNPGVTSRSRNVGNMTLGRARENFTDE</sequence>
<dbReference type="Proteomes" id="UP000225277">
    <property type="component" value="Unassembled WGS sequence"/>
</dbReference>
<evidence type="ECO:0000256" key="1">
    <source>
        <dbReference type="SAM" id="MobiDB-lite"/>
    </source>
</evidence>